<gene>
    <name evidence="5" type="ORF">FXO26_23540</name>
</gene>
<name>A0A5D3G5M9_9PSED</name>
<dbReference type="GO" id="GO:0000160">
    <property type="term" value="P:phosphorelay signal transduction system"/>
    <property type="evidence" value="ECO:0007669"/>
    <property type="project" value="UniProtKB-KW"/>
</dbReference>
<accession>A0A5D3G5M9</accession>
<dbReference type="PROSITE" id="PS50894">
    <property type="entry name" value="HPT"/>
    <property type="match status" value="1"/>
</dbReference>
<evidence type="ECO:0000256" key="3">
    <source>
        <dbReference type="SAM" id="MobiDB-lite"/>
    </source>
</evidence>
<feature type="domain" description="HPt" evidence="4">
    <location>
        <begin position="1"/>
        <end position="83"/>
    </location>
</feature>
<dbReference type="Gene3D" id="1.20.120.160">
    <property type="entry name" value="HPT domain"/>
    <property type="match status" value="1"/>
</dbReference>
<dbReference type="InterPro" id="IPR036641">
    <property type="entry name" value="HPT_dom_sf"/>
</dbReference>
<sequence length="125" mass="13394">MAQDLGELKALSVGQSSDEVVRLLHRIRGALAVGKAKSLIQLCRELEIAVARDGLAHTHADVAAFIQRVECAIEIYKLGMPPRSGRSPPHKATKPTPSRFLENDAADSYNVGDTSASSWSVSTSP</sequence>
<evidence type="ECO:0000313" key="6">
    <source>
        <dbReference type="Proteomes" id="UP000324029"/>
    </source>
</evidence>
<evidence type="ECO:0000256" key="1">
    <source>
        <dbReference type="ARBA" id="ARBA00023012"/>
    </source>
</evidence>
<reference evidence="5 6" key="1">
    <citation type="submission" date="2019-08" db="EMBL/GenBank/DDBJ databases">
        <title>Subclass B2 metallo-beta lactamase from Pseudomonas synxantha.</title>
        <authorList>
            <person name="Poirel L."/>
            <person name="Palmieri M."/>
            <person name="Masseron A."/>
            <person name="Perreten V."/>
            <person name="Nordman P."/>
        </authorList>
    </citation>
    <scope>NUCLEOTIDE SEQUENCE [LARGE SCALE GENOMIC DNA]</scope>
    <source>
        <strain evidence="5 6">MCP106</strain>
    </source>
</reference>
<feature type="compositionally biased region" description="Low complexity" evidence="3">
    <location>
        <begin position="115"/>
        <end position="125"/>
    </location>
</feature>
<dbReference type="AlphaFoldDB" id="A0A5D3G5M9"/>
<dbReference type="GO" id="GO:0004672">
    <property type="term" value="F:protein kinase activity"/>
    <property type="evidence" value="ECO:0007669"/>
    <property type="project" value="UniProtKB-ARBA"/>
</dbReference>
<protein>
    <recommendedName>
        <fullName evidence="4">HPt domain-containing protein</fullName>
    </recommendedName>
</protein>
<dbReference type="EMBL" id="VSRO01000013">
    <property type="protein sequence ID" value="TYK55440.1"/>
    <property type="molecule type" value="Genomic_DNA"/>
</dbReference>
<dbReference type="SUPFAM" id="SSF47226">
    <property type="entry name" value="Histidine-containing phosphotransfer domain, HPT domain"/>
    <property type="match status" value="1"/>
</dbReference>
<feature type="modified residue" description="Phosphohistidine" evidence="2">
    <location>
        <position position="25"/>
    </location>
</feature>
<dbReference type="Pfam" id="PF01627">
    <property type="entry name" value="Hpt"/>
    <property type="match status" value="1"/>
</dbReference>
<feature type="region of interest" description="Disordered" evidence="3">
    <location>
        <begin position="79"/>
        <end position="125"/>
    </location>
</feature>
<proteinExistence type="predicted"/>
<comment type="caution">
    <text evidence="5">The sequence shown here is derived from an EMBL/GenBank/DDBJ whole genome shotgun (WGS) entry which is preliminary data.</text>
</comment>
<dbReference type="InterPro" id="IPR008207">
    <property type="entry name" value="Sig_transdc_His_kin_Hpt_dom"/>
</dbReference>
<reference evidence="5 6" key="2">
    <citation type="submission" date="2019-08" db="EMBL/GenBank/DDBJ databases">
        <authorList>
            <person name="Brilhante M."/>
            <person name="Perreten V."/>
        </authorList>
    </citation>
    <scope>NUCLEOTIDE SEQUENCE [LARGE SCALE GENOMIC DNA]</scope>
    <source>
        <strain evidence="5 6">MCP106</strain>
    </source>
</reference>
<keyword evidence="2" id="KW-0597">Phosphoprotein</keyword>
<evidence type="ECO:0000313" key="5">
    <source>
        <dbReference type="EMBL" id="TYK55440.1"/>
    </source>
</evidence>
<evidence type="ECO:0000256" key="2">
    <source>
        <dbReference type="PROSITE-ProRule" id="PRU00110"/>
    </source>
</evidence>
<keyword evidence="1" id="KW-0902">Two-component regulatory system</keyword>
<organism evidence="5 6">
    <name type="scientific">Pseudomonas synxantha</name>
    <dbReference type="NCBI Taxonomy" id="47883"/>
    <lineage>
        <taxon>Bacteria</taxon>
        <taxon>Pseudomonadati</taxon>
        <taxon>Pseudomonadota</taxon>
        <taxon>Gammaproteobacteria</taxon>
        <taxon>Pseudomonadales</taxon>
        <taxon>Pseudomonadaceae</taxon>
        <taxon>Pseudomonas</taxon>
    </lineage>
</organism>
<evidence type="ECO:0000259" key="4">
    <source>
        <dbReference type="PROSITE" id="PS50894"/>
    </source>
</evidence>
<dbReference type="Proteomes" id="UP000324029">
    <property type="component" value="Unassembled WGS sequence"/>
</dbReference>